<dbReference type="EMBL" id="OV725079">
    <property type="protein sequence ID" value="CAH1396382.1"/>
    <property type="molecule type" value="Genomic_DNA"/>
</dbReference>
<gene>
    <name evidence="1" type="ORF">NEZAVI_LOCUS6462</name>
</gene>
<keyword evidence="2" id="KW-1185">Reference proteome</keyword>
<dbReference type="Proteomes" id="UP001152798">
    <property type="component" value="Chromosome 3"/>
</dbReference>
<protein>
    <submittedName>
        <fullName evidence="1">Uncharacterized protein</fullName>
    </submittedName>
</protein>
<accession>A0A9P0H6K4</accession>
<proteinExistence type="predicted"/>
<evidence type="ECO:0000313" key="2">
    <source>
        <dbReference type="Proteomes" id="UP001152798"/>
    </source>
</evidence>
<name>A0A9P0H6K4_NEZVI</name>
<evidence type="ECO:0000313" key="1">
    <source>
        <dbReference type="EMBL" id="CAH1396382.1"/>
    </source>
</evidence>
<sequence length="68" mass="8092">MPPHYRLMHSWPTGEHLITVSGNVTCLSFRVQQNQLPDLPYSRRYVPLRWMAYAEPCTQRNYDRLGSR</sequence>
<dbReference type="AlphaFoldDB" id="A0A9P0H6K4"/>
<organism evidence="1 2">
    <name type="scientific">Nezara viridula</name>
    <name type="common">Southern green stink bug</name>
    <name type="synonym">Cimex viridulus</name>
    <dbReference type="NCBI Taxonomy" id="85310"/>
    <lineage>
        <taxon>Eukaryota</taxon>
        <taxon>Metazoa</taxon>
        <taxon>Ecdysozoa</taxon>
        <taxon>Arthropoda</taxon>
        <taxon>Hexapoda</taxon>
        <taxon>Insecta</taxon>
        <taxon>Pterygota</taxon>
        <taxon>Neoptera</taxon>
        <taxon>Paraneoptera</taxon>
        <taxon>Hemiptera</taxon>
        <taxon>Heteroptera</taxon>
        <taxon>Panheteroptera</taxon>
        <taxon>Pentatomomorpha</taxon>
        <taxon>Pentatomoidea</taxon>
        <taxon>Pentatomidae</taxon>
        <taxon>Pentatominae</taxon>
        <taxon>Nezara</taxon>
    </lineage>
</organism>
<reference evidence="1" key="1">
    <citation type="submission" date="2022-01" db="EMBL/GenBank/DDBJ databases">
        <authorList>
            <person name="King R."/>
        </authorList>
    </citation>
    <scope>NUCLEOTIDE SEQUENCE</scope>
</reference>